<feature type="signal peptide" evidence="1">
    <location>
        <begin position="1"/>
        <end position="17"/>
    </location>
</feature>
<dbReference type="AlphaFoldDB" id="A0A7C9AN29"/>
<reference evidence="2" key="1">
    <citation type="journal article" date="2013" name="J. Plant Res.">
        <title>Effect of fungi and light on seed germination of three Opuntia species from semiarid lands of central Mexico.</title>
        <authorList>
            <person name="Delgado-Sanchez P."/>
            <person name="Jimenez-Bremont J.F."/>
            <person name="Guerrero-Gonzalez Mde L."/>
            <person name="Flores J."/>
        </authorList>
    </citation>
    <scope>NUCLEOTIDE SEQUENCE</scope>
    <source>
        <tissue evidence="2">Cladode</tissue>
    </source>
</reference>
<evidence type="ECO:0000256" key="1">
    <source>
        <dbReference type="SAM" id="SignalP"/>
    </source>
</evidence>
<sequence>MFLFLMMLLEIVSIGQSTLTPHGSIMLLLRPLPHLLITLMPTIPPCTTLHWTPHSPDQLLLQCAKLPCSLSIIKLITIIMIHWTAVILHELLTGQLEASGPDPSLDPNQGLHAPHCHLSLLSHIVAPH</sequence>
<keyword evidence="1" id="KW-0732">Signal</keyword>
<proteinExistence type="predicted"/>
<reference evidence="2" key="2">
    <citation type="submission" date="2020-07" db="EMBL/GenBank/DDBJ databases">
        <authorList>
            <person name="Vera ALvarez R."/>
            <person name="Arias-Moreno D.M."/>
            <person name="Jimenez-Jacinto V."/>
            <person name="Jimenez-Bremont J.F."/>
            <person name="Swaminathan K."/>
            <person name="Moose S.P."/>
            <person name="Guerrero-Gonzalez M.L."/>
            <person name="Marino-Ramirez L."/>
            <person name="Landsman D."/>
            <person name="Rodriguez-Kessler M."/>
            <person name="Delgado-Sanchez P."/>
        </authorList>
    </citation>
    <scope>NUCLEOTIDE SEQUENCE</scope>
    <source>
        <tissue evidence="2">Cladode</tissue>
    </source>
</reference>
<name>A0A7C9AN29_OPUST</name>
<evidence type="ECO:0000313" key="2">
    <source>
        <dbReference type="EMBL" id="MBA4669775.1"/>
    </source>
</evidence>
<accession>A0A7C9AN29</accession>
<feature type="chain" id="PRO_5028062200" evidence="1">
    <location>
        <begin position="18"/>
        <end position="128"/>
    </location>
</feature>
<organism evidence="2">
    <name type="scientific">Opuntia streptacantha</name>
    <name type="common">Prickly pear cactus</name>
    <name type="synonym">Opuntia cardona</name>
    <dbReference type="NCBI Taxonomy" id="393608"/>
    <lineage>
        <taxon>Eukaryota</taxon>
        <taxon>Viridiplantae</taxon>
        <taxon>Streptophyta</taxon>
        <taxon>Embryophyta</taxon>
        <taxon>Tracheophyta</taxon>
        <taxon>Spermatophyta</taxon>
        <taxon>Magnoliopsida</taxon>
        <taxon>eudicotyledons</taxon>
        <taxon>Gunneridae</taxon>
        <taxon>Pentapetalae</taxon>
        <taxon>Caryophyllales</taxon>
        <taxon>Cactineae</taxon>
        <taxon>Cactaceae</taxon>
        <taxon>Opuntioideae</taxon>
        <taxon>Opuntia</taxon>
    </lineage>
</organism>
<protein>
    <submittedName>
        <fullName evidence="2">Uncharacterized protein</fullName>
    </submittedName>
</protein>
<dbReference type="EMBL" id="GISG01244924">
    <property type="protein sequence ID" value="MBA4669775.1"/>
    <property type="molecule type" value="Transcribed_RNA"/>
</dbReference>